<evidence type="ECO:0000256" key="1">
    <source>
        <dbReference type="SAM" id="MobiDB-lite"/>
    </source>
</evidence>
<dbReference type="Proteomes" id="UP000026962">
    <property type="component" value="Chromosome 1"/>
</dbReference>
<keyword evidence="3" id="KW-1185">Reference proteome</keyword>
<dbReference type="AlphaFoldDB" id="A0A0E0JP54"/>
<reference evidence="2" key="2">
    <citation type="submission" date="2018-05" db="EMBL/GenBank/DDBJ databases">
        <title>OpunRS2 (Oryza punctata Reference Sequence Version 2).</title>
        <authorList>
            <person name="Zhang J."/>
            <person name="Kudrna D."/>
            <person name="Lee S."/>
            <person name="Talag J."/>
            <person name="Welchert J."/>
            <person name="Wing R.A."/>
        </authorList>
    </citation>
    <scope>NUCLEOTIDE SEQUENCE [LARGE SCALE GENOMIC DNA]</scope>
</reference>
<dbReference type="Gramene" id="OPUNC01G31240.1">
    <property type="protein sequence ID" value="OPUNC01G31240.1"/>
    <property type="gene ID" value="OPUNC01G31240"/>
</dbReference>
<sequence length="106" mass="11369">MVSSKGRATWWQSSNETNPRGDPNQSGRHRQSPPGSAPRNESISLPPRPSSSSVKAVLLYLLSSWRRGGKGKLRRDGIGLDRDDVVSCLFPLLLAAAAAAACVWGV</sequence>
<accession>A0A0E0JP54</accession>
<proteinExistence type="predicted"/>
<dbReference type="HOGENOM" id="CLU_2227524_0_0_1"/>
<feature type="compositionally biased region" description="Polar residues" evidence="1">
    <location>
        <begin position="10"/>
        <end position="26"/>
    </location>
</feature>
<protein>
    <submittedName>
        <fullName evidence="2">Uncharacterized protein</fullName>
    </submittedName>
</protein>
<evidence type="ECO:0000313" key="2">
    <source>
        <dbReference type="EnsemblPlants" id="OPUNC01G31240.1"/>
    </source>
</evidence>
<name>A0A0E0JP54_ORYPU</name>
<evidence type="ECO:0000313" key="3">
    <source>
        <dbReference type="Proteomes" id="UP000026962"/>
    </source>
</evidence>
<feature type="compositionally biased region" description="Low complexity" evidence="1">
    <location>
        <begin position="42"/>
        <end position="53"/>
    </location>
</feature>
<feature type="region of interest" description="Disordered" evidence="1">
    <location>
        <begin position="1"/>
        <end position="53"/>
    </location>
</feature>
<organism evidence="2">
    <name type="scientific">Oryza punctata</name>
    <name type="common">Red rice</name>
    <dbReference type="NCBI Taxonomy" id="4537"/>
    <lineage>
        <taxon>Eukaryota</taxon>
        <taxon>Viridiplantae</taxon>
        <taxon>Streptophyta</taxon>
        <taxon>Embryophyta</taxon>
        <taxon>Tracheophyta</taxon>
        <taxon>Spermatophyta</taxon>
        <taxon>Magnoliopsida</taxon>
        <taxon>Liliopsida</taxon>
        <taxon>Poales</taxon>
        <taxon>Poaceae</taxon>
        <taxon>BOP clade</taxon>
        <taxon>Oryzoideae</taxon>
        <taxon>Oryzeae</taxon>
        <taxon>Oryzinae</taxon>
        <taxon>Oryza</taxon>
    </lineage>
</organism>
<reference evidence="2" key="1">
    <citation type="submission" date="2015-04" db="UniProtKB">
        <authorList>
            <consortium name="EnsemblPlants"/>
        </authorList>
    </citation>
    <scope>IDENTIFICATION</scope>
</reference>
<dbReference type="EnsemblPlants" id="OPUNC01G31240.1">
    <property type="protein sequence ID" value="OPUNC01G31240.1"/>
    <property type="gene ID" value="OPUNC01G31240"/>
</dbReference>